<evidence type="ECO:0000313" key="2">
    <source>
        <dbReference type="EMBL" id="KAL0635563.1"/>
    </source>
</evidence>
<accession>A0ABR3GHZ3</accession>
<reference evidence="2 3" key="1">
    <citation type="submission" date="2024-02" db="EMBL/GenBank/DDBJ databases">
        <title>Discinaceae phylogenomics.</title>
        <authorList>
            <person name="Dirks A.C."/>
            <person name="James T.Y."/>
        </authorList>
    </citation>
    <scope>NUCLEOTIDE SEQUENCE [LARGE SCALE GENOMIC DNA]</scope>
    <source>
        <strain evidence="2 3">ACD0624</strain>
    </source>
</reference>
<name>A0ABR3GHZ3_9PEZI</name>
<feature type="region of interest" description="Disordered" evidence="1">
    <location>
        <begin position="64"/>
        <end position="132"/>
    </location>
</feature>
<sequence length="132" mass="14819">MTKITWTAEKYQRLLAATIAAHPEIKINYKEVAAMFGEGTTYDSIETRFRSVKKEAKRLKAEIETGLRPAVAPPTPRKRKADSNRSAPSTPRKAPKVNRKLVTPRETPVFKEEPGFGEGLEREWSAAGDYSD</sequence>
<protein>
    <submittedName>
        <fullName evidence="2">Uncharacterized protein</fullName>
    </submittedName>
</protein>
<dbReference type="Proteomes" id="UP001447188">
    <property type="component" value="Unassembled WGS sequence"/>
</dbReference>
<evidence type="ECO:0000313" key="3">
    <source>
        <dbReference type="Proteomes" id="UP001447188"/>
    </source>
</evidence>
<comment type="caution">
    <text evidence="2">The sequence shown here is derived from an EMBL/GenBank/DDBJ whole genome shotgun (WGS) entry which is preliminary data.</text>
</comment>
<organism evidence="2 3">
    <name type="scientific">Discina gigas</name>
    <dbReference type="NCBI Taxonomy" id="1032678"/>
    <lineage>
        <taxon>Eukaryota</taxon>
        <taxon>Fungi</taxon>
        <taxon>Dikarya</taxon>
        <taxon>Ascomycota</taxon>
        <taxon>Pezizomycotina</taxon>
        <taxon>Pezizomycetes</taxon>
        <taxon>Pezizales</taxon>
        <taxon>Discinaceae</taxon>
        <taxon>Discina</taxon>
    </lineage>
</organism>
<proteinExistence type="predicted"/>
<keyword evidence="3" id="KW-1185">Reference proteome</keyword>
<dbReference type="EMBL" id="JBBBZM010000067">
    <property type="protein sequence ID" value="KAL0635563.1"/>
    <property type="molecule type" value="Genomic_DNA"/>
</dbReference>
<gene>
    <name evidence="2" type="ORF">Q9L58_005494</name>
</gene>
<feature type="compositionally biased region" description="Basic and acidic residues" evidence="1">
    <location>
        <begin position="108"/>
        <end position="124"/>
    </location>
</feature>
<evidence type="ECO:0000256" key="1">
    <source>
        <dbReference type="SAM" id="MobiDB-lite"/>
    </source>
</evidence>